<name>A0A101FYJ1_9CHLR</name>
<dbReference type="PANTHER" id="PTHR39165">
    <property type="entry name" value="IG HYPOTHETICAL 17883"/>
    <property type="match status" value="1"/>
</dbReference>
<sequence length="210" mass="22401">MNRIHRIILISLLLTGMLLSVSGCSDESATSAMTYGTRGNLTATTLAILQIVLALLMLVSLIALIIPGVPGITLIWLWALIYGLVTGFEKTSTIYMVIISVLMVVGNVIDNVLMGAGARKGGAPWATTLVSVLAAIIGSIAWPPFGGVLASAVILFVMEVIRLKDSQVALKSTGELLKGFGYSFLVRFLIGIVMIGLWIAWLVQTGQWLL</sequence>
<organism evidence="2 3">
    <name type="scientific">Anaerolinea thermophila</name>
    <dbReference type="NCBI Taxonomy" id="167964"/>
    <lineage>
        <taxon>Bacteria</taxon>
        <taxon>Bacillati</taxon>
        <taxon>Chloroflexota</taxon>
        <taxon>Anaerolineae</taxon>
        <taxon>Anaerolineales</taxon>
        <taxon>Anaerolineaceae</taxon>
        <taxon>Anaerolinea</taxon>
    </lineage>
</organism>
<feature type="transmembrane region" description="Helical" evidence="1">
    <location>
        <begin position="47"/>
        <end position="66"/>
    </location>
</feature>
<dbReference type="PROSITE" id="PS51257">
    <property type="entry name" value="PROKAR_LIPOPROTEIN"/>
    <property type="match status" value="1"/>
</dbReference>
<gene>
    <name evidence="2" type="ORF">XD73_0436</name>
</gene>
<feature type="transmembrane region" description="Helical" evidence="1">
    <location>
        <begin position="184"/>
        <end position="203"/>
    </location>
</feature>
<evidence type="ECO:0000313" key="3">
    <source>
        <dbReference type="Proteomes" id="UP000064249"/>
    </source>
</evidence>
<protein>
    <submittedName>
        <fullName evidence="2">Putative membrane protein</fullName>
    </submittedName>
</protein>
<dbReference type="Proteomes" id="UP000064249">
    <property type="component" value="Unassembled WGS sequence"/>
</dbReference>
<proteinExistence type="predicted"/>
<dbReference type="Pfam" id="PF04306">
    <property type="entry name" value="DUF456"/>
    <property type="match status" value="1"/>
</dbReference>
<feature type="transmembrane region" description="Helical" evidence="1">
    <location>
        <begin position="94"/>
        <end position="113"/>
    </location>
</feature>
<evidence type="ECO:0000313" key="2">
    <source>
        <dbReference type="EMBL" id="KUK46694.1"/>
    </source>
</evidence>
<dbReference type="InterPro" id="IPR007403">
    <property type="entry name" value="DUF456"/>
</dbReference>
<keyword evidence="1" id="KW-0812">Transmembrane</keyword>
<evidence type="ECO:0000256" key="1">
    <source>
        <dbReference type="SAM" id="Phobius"/>
    </source>
</evidence>
<dbReference type="PANTHER" id="PTHR39165:SF1">
    <property type="entry name" value="DUF456 DOMAIN-CONTAINING PROTEIN"/>
    <property type="match status" value="1"/>
</dbReference>
<dbReference type="AlphaFoldDB" id="A0A101FYJ1"/>
<keyword evidence="1" id="KW-1133">Transmembrane helix</keyword>
<dbReference type="EMBL" id="LGFU01000012">
    <property type="protein sequence ID" value="KUK46694.1"/>
    <property type="molecule type" value="Genomic_DNA"/>
</dbReference>
<comment type="caution">
    <text evidence="2">The sequence shown here is derived from an EMBL/GenBank/DDBJ whole genome shotgun (WGS) entry which is preliminary data.</text>
</comment>
<keyword evidence="1" id="KW-0472">Membrane</keyword>
<accession>A0A101FYJ1</accession>
<reference evidence="2 3" key="1">
    <citation type="journal article" date="2015" name="MBio">
        <title>Genome-Resolved Metagenomic Analysis Reveals Roles for Candidate Phyla and Other Microbial Community Members in Biogeochemical Transformations in Oil Reservoirs.</title>
        <authorList>
            <person name="Hu P."/>
            <person name="Tom L."/>
            <person name="Singh A."/>
            <person name="Thomas B.C."/>
            <person name="Baker B.J."/>
            <person name="Piceno Y.M."/>
            <person name="Andersen G.L."/>
            <person name="Banfield J.F."/>
        </authorList>
    </citation>
    <scope>NUCLEOTIDE SEQUENCE [LARGE SCALE GENOMIC DNA]</scope>
    <source>
        <strain evidence="2">46_16</strain>
    </source>
</reference>